<gene>
    <name evidence="1" type="ORF">SDC9_164236</name>
</gene>
<dbReference type="AlphaFoldDB" id="A0A645FTU0"/>
<organism evidence="1">
    <name type="scientific">bioreactor metagenome</name>
    <dbReference type="NCBI Taxonomy" id="1076179"/>
    <lineage>
        <taxon>unclassified sequences</taxon>
        <taxon>metagenomes</taxon>
        <taxon>ecological metagenomes</taxon>
    </lineage>
</organism>
<name>A0A645FTU0_9ZZZZ</name>
<comment type="caution">
    <text evidence="1">The sequence shown here is derived from an EMBL/GenBank/DDBJ whole genome shotgun (WGS) entry which is preliminary data.</text>
</comment>
<reference evidence="1" key="1">
    <citation type="submission" date="2019-08" db="EMBL/GenBank/DDBJ databases">
        <authorList>
            <person name="Kucharzyk K."/>
            <person name="Murdoch R.W."/>
            <person name="Higgins S."/>
            <person name="Loffler F."/>
        </authorList>
    </citation>
    <scope>NUCLEOTIDE SEQUENCE</scope>
</reference>
<dbReference type="EMBL" id="VSSQ01063892">
    <property type="protein sequence ID" value="MPN16889.1"/>
    <property type="molecule type" value="Genomic_DNA"/>
</dbReference>
<sequence length="156" mass="16010">MGDGFALGVEAHGVGAIGVQVAEQAALPAAEGVIRDGHGQGHVHADHADLDVVGEVAGGFAVAGEDAGAVAVFVVVDELHRFLQILCAHHAEHGAEDFFLVNLHAGLDVVEQTGAEEVAVFVSGHLHATAIDDERGAFGHACIHVALHLFKVLLGD</sequence>
<protein>
    <submittedName>
        <fullName evidence="1">Uncharacterized protein</fullName>
    </submittedName>
</protein>
<evidence type="ECO:0000313" key="1">
    <source>
        <dbReference type="EMBL" id="MPN16889.1"/>
    </source>
</evidence>
<proteinExistence type="predicted"/>
<accession>A0A645FTU0</accession>